<gene>
    <name evidence="1" type="ordered locus">BB1716</name>
</gene>
<proteinExistence type="predicted"/>
<dbReference type="Proteomes" id="UP000001027">
    <property type="component" value="Chromosome"/>
</dbReference>
<organism evidence="1 2">
    <name type="scientific">Bordetella bronchiseptica (strain ATCC BAA-588 / NCTC 13252 / RB50)</name>
    <name type="common">Alcaligenes bronchisepticus</name>
    <dbReference type="NCBI Taxonomy" id="257310"/>
    <lineage>
        <taxon>Bacteria</taxon>
        <taxon>Pseudomonadati</taxon>
        <taxon>Pseudomonadota</taxon>
        <taxon>Betaproteobacteria</taxon>
        <taxon>Burkholderiales</taxon>
        <taxon>Alcaligenaceae</taxon>
        <taxon>Bordetella</taxon>
    </lineage>
</organism>
<dbReference type="AlphaFoldDB" id="A0A0H3LKD6"/>
<dbReference type="EMBL" id="BX640442">
    <property type="protein sequence ID" value="CAE32213.1"/>
    <property type="molecule type" value="Genomic_DNA"/>
</dbReference>
<sequence>MKLECSVTRTHRQGERLKDREWDQPVIGIVRMQTAFIQTLNREVPMMTMDSLETFGKSRRGAIPDLLEPRLLTFCSDRGMMVVGFEEICGRRYYQGWWIRWDFTGTTA</sequence>
<dbReference type="eggNOG" id="ENOG50315DJ">
    <property type="taxonomic scope" value="Bacteria"/>
</dbReference>
<dbReference type="KEGG" id="bbr:BB1716"/>
<protein>
    <submittedName>
        <fullName evidence="1">Uncharacterized protein</fullName>
    </submittedName>
</protein>
<evidence type="ECO:0000313" key="2">
    <source>
        <dbReference type="Proteomes" id="UP000001027"/>
    </source>
</evidence>
<dbReference type="RefSeq" id="WP_010926276.1">
    <property type="nucleotide sequence ID" value="NC_002927.3"/>
</dbReference>
<evidence type="ECO:0000313" key="1">
    <source>
        <dbReference type="EMBL" id="CAE32213.1"/>
    </source>
</evidence>
<name>A0A0H3LKD6_BORBR</name>
<reference evidence="1 2" key="1">
    <citation type="journal article" date="2003" name="Nat. Genet.">
        <title>Comparative analysis of the genome sequences of Bordetella pertussis, Bordetella parapertussis and Bordetella bronchiseptica.</title>
        <authorList>
            <person name="Parkhill J."/>
            <person name="Sebaihia M."/>
            <person name="Preston A."/>
            <person name="Murphy L.D."/>
            <person name="Thomson N.R."/>
            <person name="Harris D.E."/>
            <person name="Holden M.T.G."/>
            <person name="Churcher C.M."/>
            <person name="Bentley S.D."/>
            <person name="Mungall K.L."/>
            <person name="Cerdeno-Tarraga A.-M."/>
            <person name="Temple L."/>
            <person name="James K.D."/>
            <person name="Harris B."/>
            <person name="Quail M.A."/>
            <person name="Achtman M."/>
            <person name="Atkin R."/>
            <person name="Baker S."/>
            <person name="Basham D."/>
            <person name="Bason N."/>
            <person name="Cherevach I."/>
            <person name="Chillingworth T."/>
            <person name="Collins M."/>
            <person name="Cronin A."/>
            <person name="Davis P."/>
            <person name="Doggett J."/>
            <person name="Feltwell T."/>
            <person name="Goble A."/>
            <person name="Hamlin N."/>
            <person name="Hauser H."/>
            <person name="Holroyd S."/>
            <person name="Jagels K."/>
            <person name="Leather S."/>
            <person name="Moule S."/>
            <person name="Norberczak H."/>
            <person name="O'Neil S."/>
            <person name="Ormond D."/>
            <person name="Price C."/>
            <person name="Rabbinowitsch E."/>
            <person name="Rutter S."/>
            <person name="Sanders M."/>
            <person name="Saunders D."/>
            <person name="Seeger K."/>
            <person name="Sharp S."/>
            <person name="Simmonds M."/>
            <person name="Skelton J."/>
            <person name="Squares R."/>
            <person name="Squares S."/>
            <person name="Stevens K."/>
            <person name="Unwin L."/>
            <person name="Whitehead S."/>
            <person name="Barrell B.G."/>
            <person name="Maskell D.J."/>
        </authorList>
    </citation>
    <scope>NUCLEOTIDE SEQUENCE [LARGE SCALE GENOMIC DNA]</scope>
    <source>
        <strain evidence="1 2">ATCC BAA-588 / NCTC 13252 / RB50</strain>
    </source>
</reference>
<dbReference type="HOGENOM" id="CLU_2191930_0_0_4"/>
<accession>A0A0H3LKD6</accession>